<sequence>MADIVISPNHGVFDLPEIVAIRAGLFDRAGLSVRFAADDEEVAFDPTARDPFARRKEALFAADQADVFNLCEWGG</sequence>
<gene>
    <name evidence="1" type="ORF">ACFOY2_35420</name>
</gene>
<comment type="caution">
    <text evidence="1">The sequence shown here is derived from an EMBL/GenBank/DDBJ whole genome shotgun (WGS) entry which is preliminary data.</text>
</comment>
<proteinExistence type="predicted"/>
<dbReference type="EMBL" id="JBHSBI010000022">
    <property type="protein sequence ID" value="MFC4012572.1"/>
    <property type="molecule type" value="Genomic_DNA"/>
</dbReference>
<dbReference type="Proteomes" id="UP001595851">
    <property type="component" value="Unassembled WGS sequence"/>
</dbReference>
<reference evidence="2" key="1">
    <citation type="journal article" date="2019" name="Int. J. Syst. Evol. Microbiol.">
        <title>The Global Catalogue of Microorganisms (GCM) 10K type strain sequencing project: providing services to taxonomists for standard genome sequencing and annotation.</title>
        <authorList>
            <consortium name="The Broad Institute Genomics Platform"/>
            <consortium name="The Broad Institute Genome Sequencing Center for Infectious Disease"/>
            <person name="Wu L."/>
            <person name="Ma J."/>
        </authorList>
    </citation>
    <scope>NUCLEOTIDE SEQUENCE [LARGE SCALE GENOMIC DNA]</scope>
    <source>
        <strain evidence="2">TBRC 1276</strain>
    </source>
</reference>
<protein>
    <submittedName>
        <fullName evidence="1">Uncharacterized protein</fullName>
    </submittedName>
</protein>
<evidence type="ECO:0000313" key="2">
    <source>
        <dbReference type="Proteomes" id="UP001595851"/>
    </source>
</evidence>
<keyword evidence="2" id="KW-1185">Reference proteome</keyword>
<dbReference type="RefSeq" id="WP_379532475.1">
    <property type="nucleotide sequence ID" value="NZ_JBHSBI010000022.1"/>
</dbReference>
<name>A0ABV8GF41_9ACTN</name>
<organism evidence="1 2">
    <name type="scientific">Nonomuraea purpurea</name>
    <dbReference type="NCBI Taxonomy" id="1849276"/>
    <lineage>
        <taxon>Bacteria</taxon>
        <taxon>Bacillati</taxon>
        <taxon>Actinomycetota</taxon>
        <taxon>Actinomycetes</taxon>
        <taxon>Streptosporangiales</taxon>
        <taxon>Streptosporangiaceae</taxon>
        <taxon>Nonomuraea</taxon>
    </lineage>
</organism>
<accession>A0ABV8GF41</accession>
<evidence type="ECO:0000313" key="1">
    <source>
        <dbReference type="EMBL" id="MFC4012572.1"/>
    </source>
</evidence>